<evidence type="ECO:0000313" key="1">
    <source>
        <dbReference type="EMBL" id="CAB1129868.1"/>
    </source>
</evidence>
<gene>
    <name evidence="1" type="ORF">R50_2371</name>
</gene>
<protein>
    <submittedName>
        <fullName evidence="1">Uncharacterized protein</fullName>
    </submittedName>
</protein>
<dbReference type="Proteomes" id="UP000503399">
    <property type="component" value="Chromosome"/>
</dbReference>
<name>A0A6F8ZJA8_9FIRM</name>
<dbReference type="KEGG" id="hfv:R50_2371"/>
<organism evidence="1 2">
    <name type="scientific">Candidatus Hydrogenisulfobacillus filiaventi</name>
    <dbReference type="NCBI Taxonomy" id="2707344"/>
    <lineage>
        <taxon>Bacteria</taxon>
        <taxon>Bacillati</taxon>
        <taxon>Bacillota</taxon>
        <taxon>Clostridia</taxon>
        <taxon>Eubacteriales</taxon>
        <taxon>Clostridiales Family XVII. Incertae Sedis</taxon>
        <taxon>Candidatus Hydrogenisulfobacillus</taxon>
    </lineage>
</organism>
<proteinExistence type="predicted"/>
<evidence type="ECO:0000313" key="2">
    <source>
        <dbReference type="Proteomes" id="UP000503399"/>
    </source>
</evidence>
<dbReference type="EMBL" id="LR778114">
    <property type="protein sequence ID" value="CAB1129868.1"/>
    <property type="molecule type" value="Genomic_DNA"/>
</dbReference>
<keyword evidence="2" id="KW-1185">Reference proteome</keyword>
<accession>A0A6F8ZJA8</accession>
<reference evidence="1 2" key="1">
    <citation type="submission" date="2020-02" db="EMBL/GenBank/DDBJ databases">
        <authorList>
            <person name="Hogendoorn C."/>
        </authorList>
    </citation>
    <scope>NUCLEOTIDE SEQUENCE [LARGE SCALE GENOMIC DNA]</scope>
    <source>
        <strain evidence="1">R501</strain>
    </source>
</reference>
<sequence length="64" mass="7046">MSTRMRQLAEQGQWTSGWAPNGYRFDPTRRPVPLAIDPKKARWLHQACAGYLDAGSAPPPSPPG</sequence>
<dbReference type="AlphaFoldDB" id="A0A6F8ZJA8"/>